<dbReference type="Proteomes" id="UP000738349">
    <property type="component" value="Unassembled WGS sequence"/>
</dbReference>
<dbReference type="EMBL" id="JAGMUV010000005">
    <property type="protein sequence ID" value="KAH7156933.1"/>
    <property type="molecule type" value="Genomic_DNA"/>
</dbReference>
<reference evidence="2" key="1">
    <citation type="journal article" date="2021" name="Nat. Commun.">
        <title>Genetic determinants of endophytism in the Arabidopsis root mycobiome.</title>
        <authorList>
            <person name="Mesny F."/>
            <person name="Miyauchi S."/>
            <person name="Thiergart T."/>
            <person name="Pickel B."/>
            <person name="Atanasova L."/>
            <person name="Karlsson M."/>
            <person name="Huettel B."/>
            <person name="Barry K.W."/>
            <person name="Haridas S."/>
            <person name="Chen C."/>
            <person name="Bauer D."/>
            <person name="Andreopoulos W."/>
            <person name="Pangilinan J."/>
            <person name="LaButti K."/>
            <person name="Riley R."/>
            <person name="Lipzen A."/>
            <person name="Clum A."/>
            <person name="Drula E."/>
            <person name="Henrissat B."/>
            <person name="Kohler A."/>
            <person name="Grigoriev I.V."/>
            <person name="Martin F.M."/>
            <person name="Hacquard S."/>
        </authorList>
    </citation>
    <scope>NUCLEOTIDE SEQUENCE</scope>
    <source>
        <strain evidence="2">MPI-CAGE-AT-0147</strain>
    </source>
</reference>
<keyword evidence="3" id="KW-1185">Reference proteome</keyword>
<accession>A0A9P9JGA1</accession>
<comment type="caution">
    <text evidence="2">The sequence shown here is derived from an EMBL/GenBank/DDBJ whole genome shotgun (WGS) entry which is preliminary data.</text>
</comment>
<evidence type="ECO:0000256" key="1">
    <source>
        <dbReference type="SAM" id="MobiDB-lite"/>
    </source>
</evidence>
<evidence type="ECO:0000313" key="3">
    <source>
        <dbReference type="Proteomes" id="UP000738349"/>
    </source>
</evidence>
<sequence>MTFDKSTIKPSRRKPQRPLHATLPPIYTGFSSSVSTCTDNFSPALRVTGNKPVGFCLNFMGLRGPGVGQQPKLVELGWVGLGGAGRWEGCGRLGKAVARQKPGPATASLVRPRPSFWETRRGPWLAWKVQAEARIRRETCAALHHRSRIDPAACVRRTQHVPRPPGVGDQPSADKVVMMQPGPSQRLRKCPDGRPFSLFFFYHALDSGWSAAIELPLTSNPPSIHPPSTPIHISCILRSSQPPECRQVAEQALMDVPGPLPIDYRPPTLGGSGELGR</sequence>
<name>A0A9P9JGA1_9HYPO</name>
<proteinExistence type="predicted"/>
<evidence type="ECO:0000313" key="2">
    <source>
        <dbReference type="EMBL" id="KAH7156933.1"/>
    </source>
</evidence>
<dbReference type="AlphaFoldDB" id="A0A9P9JGA1"/>
<organism evidence="2 3">
    <name type="scientific">Dactylonectria macrodidyma</name>
    <dbReference type="NCBI Taxonomy" id="307937"/>
    <lineage>
        <taxon>Eukaryota</taxon>
        <taxon>Fungi</taxon>
        <taxon>Dikarya</taxon>
        <taxon>Ascomycota</taxon>
        <taxon>Pezizomycotina</taxon>
        <taxon>Sordariomycetes</taxon>
        <taxon>Hypocreomycetidae</taxon>
        <taxon>Hypocreales</taxon>
        <taxon>Nectriaceae</taxon>
        <taxon>Dactylonectria</taxon>
    </lineage>
</organism>
<feature type="region of interest" description="Disordered" evidence="1">
    <location>
        <begin position="1"/>
        <end position="21"/>
    </location>
</feature>
<gene>
    <name evidence="2" type="ORF">EDB81DRAFT_406893</name>
</gene>
<protein>
    <submittedName>
        <fullName evidence="2">Uncharacterized protein</fullName>
    </submittedName>
</protein>